<evidence type="ECO:0000313" key="2">
    <source>
        <dbReference type="Proteomes" id="UP001232584"/>
    </source>
</evidence>
<dbReference type="RefSeq" id="WP_307502378.1">
    <property type="nucleotide sequence ID" value="NZ_BAAACE010000029.1"/>
</dbReference>
<protein>
    <submittedName>
        <fullName evidence="1">Uncharacterized protein</fullName>
    </submittedName>
</protein>
<comment type="caution">
    <text evidence="1">The sequence shown here is derived from an EMBL/GenBank/DDBJ whole genome shotgun (WGS) entry which is preliminary data.</text>
</comment>
<reference evidence="1 2" key="1">
    <citation type="submission" date="2023-07" db="EMBL/GenBank/DDBJ databases">
        <title>Genomic Encyclopedia of Type Strains, Phase IV (KMG-IV): sequencing the most valuable type-strain genomes for metagenomic binning, comparative biology and taxonomic classification.</title>
        <authorList>
            <person name="Goeker M."/>
        </authorList>
    </citation>
    <scope>NUCLEOTIDE SEQUENCE [LARGE SCALE GENOMIC DNA]</scope>
    <source>
        <strain evidence="1 2">DSM 15049</strain>
    </source>
</reference>
<name>A0ABU0MWQ8_9FIRM</name>
<sequence length="117" mass="14108">MKIKEMVLEYTDKNNVKYTIVQAGNLCKIKKANYEIQDENTFDGLVEPSILMSMDEFELEDLYDTYHWYIKPNIQFTIGLGVLTEEIFEYEMNKRQRRQKVYDILNEEVFDRKFLIS</sequence>
<keyword evidence="2" id="KW-1185">Reference proteome</keyword>
<gene>
    <name evidence="1" type="ORF">QOZ92_000456</name>
</gene>
<proteinExistence type="predicted"/>
<evidence type="ECO:0000313" key="1">
    <source>
        <dbReference type="EMBL" id="MDQ0555343.1"/>
    </source>
</evidence>
<accession>A0ABU0MWQ8</accession>
<organism evidence="1 2">
    <name type="scientific">Paraclostridium ghonii</name>
    <dbReference type="NCBI Taxonomy" id="29358"/>
    <lineage>
        <taxon>Bacteria</taxon>
        <taxon>Bacillati</taxon>
        <taxon>Bacillota</taxon>
        <taxon>Clostridia</taxon>
        <taxon>Peptostreptococcales</taxon>
        <taxon>Peptostreptococcaceae</taxon>
        <taxon>Paraclostridium</taxon>
    </lineage>
</organism>
<dbReference type="Proteomes" id="UP001232584">
    <property type="component" value="Unassembled WGS sequence"/>
</dbReference>
<dbReference type="EMBL" id="JAUSWG010000002">
    <property type="protein sequence ID" value="MDQ0555343.1"/>
    <property type="molecule type" value="Genomic_DNA"/>
</dbReference>